<feature type="domain" description="6-phosphogluconate dehydrogenase NADP-binding" evidence="5">
    <location>
        <begin position="9"/>
        <end position="167"/>
    </location>
</feature>
<evidence type="ECO:0000256" key="4">
    <source>
        <dbReference type="PIRSR" id="PIRSR000103-1"/>
    </source>
</evidence>
<dbReference type="InterPro" id="IPR015815">
    <property type="entry name" value="HIBADH-related"/>
</dbReference>
<gene>
    <name evidence="7" type="ORF">FHS87_004298</name>
</gene>
<dbReference type="PIRSF" id="PIRSF000103">
    <property type="entry name" value="HIBADH"/>
    <property type="match status" value="1"/>
</dbReference>
<dbReference type="GO" id="GO:0016054">
    <property type="term" value="P:organic acid catabolic process"/>
    <property type="evidence" value="ECO:0007669"/>
    <property type="project" value="UniProtKB-ARBA"/>
</dbReference>
<evidence type="ECO:0000256" key="2">
    <source>
        <dbReference type="ARBA" id="ARBA00023002"/>
    </source>
</evidence>
<dbReference type="InterPro" id="IPR006115">
    <property type="entry name" value="6PGDH_NADP-bd"/>
</dbReference>
<dbReference type="PROSITE" id="PS00895">
    <property type="entry name" value="3_HYDROXYISOBUT_DH"/>
    <property type="match status" value="1"/>
</dbReference>
<dbReference type="InterPro" id="IPR002204">
    <property type="entry name" value="3-OH-isobutyrate_DH-rel_CS"/>
</dbReference>
<dbReference type="InterPro" id="IPR036291">
    <property type="entry name" value="NAD(P)-bd_dom_sf"/>
</dbReference>
<sequence length="326" mass="34756">MSETSRPAVGFIGLGIMGAAMAANLQRAGYALVVHDIRREAAKPHLQAGATWASSPREVAERSDVVLSCLPSVAVIEAVALGYQGILEGTRAGQAYFEMSTNTPALIRRLHAAFLERGAHLLDAPISGGALGAERGRLGIWVGGDRDAFDRFEPVLRAMGDKPVHVGTVGTGLVTKLVHNCTSQATQAAIAEVFVLGVKAGADPVALWEAVRQGSIGRRRTFDGLVDEFLPANFDPPHAALRIILKDMLIATDLGRELGVPMRISQLALADIQEAMNRGWAERDCRSVMLLPQERAGVAIKVEPAAIERVLDRDPPAPTDTKRGNG</sequence>
<dbReference type="GO" id="GO:0050661">
    <property type="term" value="F:NADP binding"/>
    <property type="evidence" value="ECO:0007669"/>
    <property type="project" value="InterPro"/>
</dbReference>
<reference evidence="7 8" key="1">
    <citation type="submission" date="2020-08" db="EMBL/GenBank/DDBJ databases">
        <title>Genomic Encyclopedia of Type Strains, Phase IV (KMG-IV): sequencing the most valuable type-strain genomes for metagenomic binning, comparative biology and taxonomic classification.</title>
        <authorList>
            <person name="Goeker M."/>
        </authorList>
    </citation>
    <scope>NUCLEOTIDE SEQUENCE [LARGE SCALE GENOMIC DNA]</scope>
    <source>
        <strain evidence="7 8">DSM 25622</strain>
    </source>
</reference>
<evidence type="ECO:0000256" key="1">
    <source>
        <dbReference type="ARBA" id="ARBA00009080"/>
    </source>
</evidence>
<protein>
    <submittedName>
        <fullName evidence="7">3-hydroxyisobutyrate dehydrogenase</fullName>
        <ecNumber evidence="7">1.1.1.31</ecNumber>
    </submittedName>
</protein>
<feature type="active site" evidence="4">
    <location>
        <position position="176"/>
    </location>
</feature>
<dbReference type="AlphaFoldDB" id="A0A840Y525"/>
<organism evidence="7 8">
    <name type="scientific">Muricoccus pecuniae</name>
    <dbReference type="NCBI Taxonomy" id="693023"/>
    <lineage>
        <taxon>Bacteria</taxon>
        <taxon>Pseudomonadati</taxon>
        <taxon>Pseudomonadota</taxon>
        <taxon>Alphaproteobacteria</taxon>
        <taxon>Acetobacterales</taxon>
        <taxon>Roseomonadaceae</taxon>
        <taxon>Muricoccus</taxon>
    </lineage>
</organism>
<dbReference type="Gene3D" id="1.10.1040.10">
    <property type="entry name" value="N-(1-d-carboxylethyl)-l-norvaline Dehydrogenase, domain 2"/>
    <property type="match status" value="1"/>
</dbReference>
<dbReference type="GO" id="GO:0051287">
    <property type="term" value="F:NAD binding"/>
    <property type="evidence" value="ECO:0007669"/>
    <property type="project" value="InterPro"/>
</dbReference>
<keyword evidence="8" id="KW-1185">Reference proteome</keyword>
<dbReference type="InterPro" id="IPR029154">
    <property type="entry name" value="HIBADH-like_NADP-bd"/>
</dbReference>
<proteinExistence type="inferred from homology"/>
<dbReference type="PANTHER" id="PTHR43060">
    <property type="entry name" value="3-HYDROXYISOBUTYRATE DEHYDROGENASE-LIKE 1, MITOCHONDRIAL-RELATED"/>
    <property type="match status" value="1"/>
</dbReference>
<dbReference type="Pfam" id="PF14833">
    <property type="entry name" value="NAD_binding_11"/>
    <property type="match status" value="1"/>
</dbReference>
<evidence type="ECO:0000313" key="7">
    <source>
        <dbReference type="EMBL" id="MBB5696228.1"/>
    </source>
</evidence>
<dbReference type="SUPFAM" id="SSF48179">
    <property type="entry name" value="6-phosphogluconate dehydrogenase C-terminal domain-like"/>
    <property type="match status" value="1"/>
</dbReference>
<keyword evidence="2 7" id="KW-0560">Oxidoreductase</keyword>
<comment type="caution">
    <text evidence="7">The sequence shown here is derived from an EMBL/GenBank/DDBJ whole genome shotgun (WGS) entry which is preliminary data.</text>
</comment>
<dbReference type="RefSeq" id="WP_184521358.1">
    <property type="nucleotide sequence ID" value="NZ_JACIJD010000034.1"/>
</dbReference>
<dbReference type="EC" id="1.1.1.31" evidence="7"/>
<dbReference type="InterPro" id="IPR013328">
    <property type="entry name" value="6PGD_dom2"/>
</dbReference>
<keyword evidence="3" id="KW-0520">NAD</keyword>
<evidence type="ECO:0000313" key="8">
    <source>
        <dbReference type="Proteomes" id="UP000580654"/>
    </source>
</evidence>
<dbReference type="InterPro" id="IPR008927">
    <property type="entry name" value="6-PGluconate_DH-like_C_sf"/>
</dbReference>
<dbReference type="Pfam" id="PF03446">
    <property type="entry name" value="NAD_binding_2"/>
    <property type="match status" value="1"/>
</dbReference>
<feature type="domain" description="3-hydroxyisobutyrate dehydrogenase-like NAD-binding" evidence="6">
    <location>
        <begin position="170"/>
        <end position="288"/>
    </location>
</feature>
<dbReference type="SUPFAM" id="SSF51735">
    <property type="entry name" value="NAD(P)-binding Rossmann-fold domains"/>
    <property type="match status" value="1"/>
</dbReference>
<accession>A0A840Y525</accession>
<dbReference type="Proteomes" id="UP000580654">
    <property type="component" value="Unassembled WGS sequence"/>
</dbReference>
<evidence type="ECO:0000259" key="6">
    <source>
        <dbReference type="Pfam" id="PF14833"/>
    </source>
</evidence>
<dbReference type="EMBL" id="JACIJD010000034">
    <property type="protein sequence ID" value="MBB5696228.1"/>
    <property type="molecule type" value="Genomic_DNA"/>
</dbReference>
<dbReference type="GO" id="GO:0008442">
    <property type="term" value="F:3-hydroxyisobutyrate dehydrogenase activity"/>
    <property type="evidence" value="ECO:0007669"/>
    <property type="project" value="UniProtKB-EC"/>
</dbReference>
<dbReference type="PANTHER" id="PTHR43060:SF15">
    <property type="entry name" value="3-HYDROXYISOBUTYRATE DEHYDROGENASE-LIKE 1, MITOCHONDRIAL-RELATED"/>
    <property type="match status" value="1"/>
</dbReference>
<name>A0A840Y525_9PROT</name>
<evidence type="ECO:0000259" key="5">
    <source>
        <dbReference type="Pfam" id="PF03446"/>
    </source>
</evidence>
<dbReference type="Gene3D" id="3.40.50.720">
    <property type="entry name" value="NAD(P)-binding Rossmann-like Domain"/>
    <property type="match status" value="1"/>
</dbReference>
<evidence type="ECO:0000256" key="3">
    <source>
        <dbReference type="ARBA" id="ARBA00023027"/>
    </source>
</evidence>
<comment type="similarity">
    <text evidence="1">Belongs to the HIBADH-related family.</text>
</comment>